<dbReference type="NCBIfam" id="NF004889">
    <property type="entry name" value="PRK06252.1"/>
    <property type="match status" value="1"/>
</dbReference>
<reference evidence="3" key="1">
    <citation type="submission" date="2016-10" db="EMBL/GenBank/DDBJ databases">
        <authorList>
            <person name="Varghese N."/>
            <person name="Submissions S."/>
        </authorList>
    </citation>
    <scope>NUCLEOTIDE SEQUENCE [LARGE SCALE GENOMIC DNA]</scope>
    <source>
        <strain evidence="3">DSM 17038</strain>
    </source>
</reference>
<dbReference type="InterPro" id="IPR038071">
    <property type="entry name" value="UROD/MetE-like_sf"/>
</dbReference>
<organism evidence="2 3">
    <name type="scientific">Desulfotruncus arcticus DSM 17038</name>
    <dbReference type="NCBI Taxonomy" id="1121424"/>
    <lineage>
        <taxon>Bacteria</taxon>
        <taxon>Bacillati</taxon>
        <taxon>Bacillota</taxon>
        <taxon>Clostridia</taxon>
        <taxon>Eubacteriales</taxon>
        <taxon>Desulfallaceae</taxon>
        <taxon>Desulfotruncus</taxon>
    </lineage>
</organism>
<evidence type="ECO:0000313" key="2">
    <source>
        <dbReference type="EMBL" id="SFG24061.1"/>
    </source>
</evidence>
<sequence length="348" mass="38381">MNSKERVLNILTNKDADRMACFSGMGSVLTASLEEHGYKFPTVHGDAVKMAKTAAYTYRATGMESVVVPYDMCVDAEALGCVMNAYEDVNQLLYPTIKEKIIHNEEEMKTLTIPDKVWEKGRYPVVLEALNLLKNDVGNEAAVCGWLLGPFTMAGQIMDLNDLFKLVFKKPDLVNGMLEVLTDLVITMAAKFREAGADYICIREMGATTDVLSPRNFKQVIDPHLERIFANIGSPNVLHICGSTNIVMKNMLASGADAISVEIKNNLQKSREDIGYDPLIFGNIDAYSVLVLGTPDDVAQATINAMEASVDSVWPSCDIWPEAPVANVKAMVDTVKQYGAEKWVRKNK</sequence>
<dbReference type="RefSeq" id="WP_238456321.1">
    <property type="nucleotide sequence ID" value="NZ_FOOX01000003.1"/>
</dbReference>
<dbReference type="EMBL" id="FOOX01000003">
    <property type="protein sequence ID" value="SFG24061.1"/>
    <property type="molecule type" value="Genomic_DNA"/>
</dbReference>
<dbReference type="Gene3D" id="3.20.20.210">
    <property type="match status" value="1"/>
</dbReference>
<evidence type="ECO:0000313" key="3">
    <source>
        <dbReference type="Proteomes" id="UP000199337"/>
    </source>
</evidence>
<name>A0A1I2QEP5_9FIRM</name>
<dbReference type="GO" id="GO:0032259">
    <property type="term" value="P:methylation"/>
    <property type="evidence" value="ECO:0007669"/>
    <property type="project" value="UniProtKB-KW"/>
</dbReference>
<dbReference type="Proteomes" id="UP000199337">
    <property type="component" value="Unassembled WGS sequence"/>
</dbReference>
<gene>
    <name evidence="2" type="ORF">SAMN05660649_01098</name>
</gene>
<keyword evidence="2" id="KW-0489">Methyltransferase</keyword>
<dbReference type="PANTHER" id="PTHR47099">
    <property type="entry name" value="METHYLCOBAMIDE:COM METHYLTRANSFERASE MTBA"/>
    <property type="match status" value="1"/>
</dbReference>
<protein>
    <submittedName>
        <fullName evidence="2">[methyl-Co(III) methanol-specific corrinoid protein]:coenzyme M methyltransferase</fullName>
    </submittedName>
</protein>
<accession>A0A1I2QEP5</accession>
<dbReference type="Pfam" id="PF01208">
    <property type="entry name" value="URO-D"/>
    <property type="match status" value="1"/>
</dbReference>
<feature type="domain" description="Uroporphyrinogen decarboxylase (URO-D)" evidence="1">
    <location>
        <begin position="3"/>
        <end position="338"/>
    </location>
</feature>
<proteinExistence type="predicted"/>
<keyword evidence="3" id="KW-1185">Reference proteome</keyword>
<dbReference type="STRING" id="341036.SAMN05660649_01098"/>
<dbReference type="GO" id="GO:0004853">
    <property type="term" value="F:uroporphyrinogen decarboxylase activity"/>
    <property type="evidence" value="ECO:0007669"/>
    <property type="project" value="InterPro"/>
</dbReference>
<dbReference type="SUPFAM" id="SSF51726">
    <property type="entry name" value="UROD/MetE-like"/>
    <property type="match status" value="1"/>
</dbReference>
<dbReference type="PANTHER" id="PTHR47099:SF1">
    <property type="entry name" value="METHYLCOBAMIDE:COM METHYLTRANSFERASE MTBA"/>
    <property type="match status" value="1"/>
</dbReference>
<dbReference type="InterPro" id="IPR052024">
    <property type="entry name" value="Methanogen_methyltrans"/>
</dbReference>
<dbReference type="GO" id="GO:0006779">
    <property type="term" value="P:porphyrin-containing compound biosynthetic process"/>
    <property type="evidence" value="ECO:0007669"/>
    <property type="project" value="InterPro"/>
</dbReference>
<dbReference type="AlphaFoldDB" id="A0A1I2QEP5"/>
<dbReference type="GO" id="GO:0008168">
    <property type="term" value="F:methyltransferase activity"/>
    <property type="evidence" value="ECO:0007669"/>
    <property type="project" value="UniProtKB-KW"/>
</dbReference>
<dbReference type="InterPro" id="IPR000257">
    <property type="entry name" value="Uroporphyrinogen_deCOase"/>
</dbReference>
<evidence type="ECO:0000259" key="1">
    <source>
        <dbReference type="Pfam" id="PF01208"/>
    </source>
</evidence>
<keyword evidence="2" id="KW-0808">Transferase</keyword>